<dbReference type="EMBL" id="LR796274">
    <property type="protein sequence ID" value="CAB4133700.1"/>
    <property type="molecule type" value="Genomic_DNA"/>
</dbReference>
<name>A0A6J5LL92_9CAUD</name>
<evidence type="ECO:0000256" key="1">
    <source>
        <dbReference type="ARBA" id="ARBA00022691"/>
    </source>
</evidence>
<gene>
    <name evidence="5" type="ORF">UFOVP257_422</name>
</gene>
<dbReference type="SUPFAM" id="SSF102114">
    <property type="entry name" value="Radical SAM enzymes"/>
    <property type="match status" value="1"/>
</dbReference>
<protein>
    <recommendedName>
        <fullName evidence="6">Radical_SAM domain containing protein</fullName>
    </recommendedName>
</protein>
<keyword evidence="4" id="KW-0411">Iron-sulfur</keyword>
<evidence type="ECO:0000256" key="4">
    <source>
        <dbReference type="ARBA" id="ARBA00023014"/>
    </source>
</evidence>
<evidence type="ECO:0000256" key="2">
    <source>
        <dbReference type="ARBA" id="ARBA00022723"/>
    </source>
</evidence>
<dbReference type="Gene3D" id="3.20.20.70">
    <property type="entry name" value="Aldolase class I"/>
    <property type="match status" value="1"/>
</dbReference>
<proteinExistence type="predicted"/>
<dbReference type="InterPro" id="IPR007197">
    <property type="entry name" value="rSAM"/>
</dbReference>
<dbReference type="GO" id="GO:0003824">
    <property type="term" value="F:catalytic activity"/>
    <property type="evidence" value="ECO:0007669"/>
    <property type="project" value="InterPro"/>
</dbReference>
<keyword evidence="3" id="KW-0408">Iron</keyword>
<dbReference type="GO" id="GO:0046872">
    <property type="term" value="F:metal ion binding"/>
    <property type="evidence" value="ECO:0007669"/>
    <property type="project" value="UniProtKB-KW"/>
</dbReference>
<dbReference type="InterPro" id="IPR013785">
    <property type="entry name" value="Aldolase_TIM"/>
</dbReference>
<organism evidence="5">
    <name type="scientific">uncultured Caudovirales phage</name>
    <dbReference type="NCBI Taxonomy" id="2100421"/>
    <lineage>
        <taxon>Viruses</taxon>
        <taxon>Duplodnaviria</taxon>
        <taxon>Heunggongvirae</taxon>
        <taxon>Uroviricota</taxon>
        <taxon>Caudoviricetes</taxon>
        <taxon>Peduoviridae</taxon>
        <taxon>Maltschvirus</taxon>
        <taxon>Maltschvirus maltsch</taxon>
    </lineage>
</organism>
<dbReference type="NCBIfam" id="NF033640">
    <property type="entry name" value="N_Twi_rSAM"/>
    <property type="match status" value="1"/>
</dbReference>
<dbReference type="GO" id="GO:0051536">
    <property type="term" value="F:iron-sulfur cluster binding"/>
    <property type="evidence" value="ECO:0007669"/>
    <property type="project" value="UniProtKB-KW"/>
</dbReference>
<evidence type="ECO:0000256" key="3">
    <source>
        <dbReference type="ARBA" id="ARBA00023004"/>
    </source>
</evidence>
<keyword evidence="1" id="KW-0949">S-adenosyl-L-methionine</keyword>
<keyword evidence="2" id="KW-0479">Metal-binding</keyword>
<dbReference type="InterPro" id="IPR058240">
    <property type="entry name" value="rSAM_sf"/>
</dbReference>
<evidence type="ECO:0000313" key="5">
    <source>
        <dbReference type="EMBL" id="CAB4133700.1"/>
    </source>
</evidence>
<evidence type="ECO:0008006" key="6">
    <source>
        <dbReference type="Google" id="ProtNLM"/>
    </source>
</evidence>
<sequence>MNVDTMPKINNETDLEYKHRVIDIKSESFCGAKWYNATIWLGSGMTTSCHHPLPHKIPDIELLKDNPKLIHNTPEKKLERHMMQKGERPNGCEYCWKIEDIGRDNISDRVYKTVIYSDEDLENAYSTPASEDVNLRSLEISFDRTCQFACSYCNPAFSSTWVRDINNNGPYTNLVSDGRNHFTHSHDSAQRYKFGETNPYVEAFFKWWESDLYKTLNELRITGGEPLMSGYTWQLLDWFKANRGKSKTRLAINSNLGTQVDYDRLFNSVDAPIDLYTSNESVGLHAEYIRDGLVWDDWANTVELILDNQIYHKLRALHIMCTINALCLDSLVDFLEWLVNLKICYGKDAVNFSLNILRFPSFQSALVLPDELRTKYRDQLAQFMVNHKGHSYLHEYEWNQLQRLVDYLDVVKTPHSESFELGKLRNDFKKFFTQYDQRRGKNFVETFPALADWYNKL</sequence>
<reference evidence="5" key="1">
    <citation type="submission" date="2020-04" db="EMBL/GenBank/DDBJ databases">
        <authorList>
            <person name="Chiriac C."/>
            <person name="Salcher M."/>
            <person name="Ghai R."/>
            <person name="Kavagutti S V."/>
        </authorList>
    </citation>
    <scope>NUCLEOTIDE SEQUENCE</scope>
</reference>
<dbReference type="SFLD" id="SFLDS00029">
    <property type="entry name" value="Radical_SAM"/>
    <property type="match status" value="1"/>
</dbReference>
<accession>A0A6J5LL92</accession>